<accession>A0ABT6FVZ8</accession>
<dbReference type="SUPFAM" id="SSF55331">
    <property type="entry name" value="Tautomerase/MIF"/>
    <property type="match status" value="1"/>
</dbReference>
<dbReference type="InterPro" id="IPR014347">
    <property type="entry name" value="Tautomerase/MIF_sf"/>
</dbReference>
<dbReference type="Proteomes" id="UP001153642">
    <property type="component" value="Unassembled WGS sequence"/>
</dbReference>
<dbReference type="RefSeq" id="WP_277901319.1">
    <property type="nucleotide sequence ID" value="NZ_JAPMUA010000007.1"/>
</dbReference>
<dbReference type="Gene3D" id="3.30.429.10">
    <property type="entry name" value="Macrophage Migration Inhibitory Factor"/>
    <property type="match status" value="1"/>
</dbReference>
<comment type="caution">
    <text evidence="1">The sequence shown here is derived from an EMBL/GenBank/DDBJ whole genome shotgun (WGS) entry which is preliminary data.</text>
</comment>
<dbReference type="Pfam" id="PF14552">
    <property type="entry name" value="Tautomerase_2"/>
    <property type="match status" value="1"/>
</dbReference>
<proteinExistence type="predicted"/>
<reference evidence="1" key="1">
    <citation type="submission" date="2022-11" db="EMBL/GenBank/DDBJ databases">
        <title>High-quality draft genome sequence of Galbibacter sp. strain CMA-7.</title>
        <authorList>
            <person name="Wei L."/>
            <person name="Dong C."/>
            <person name="Shao Z."/>
        </authorList>
    </citation>
    <scope>NUCLEOTIDE SEQUENCE</scope>
    <source>
        <strain evidence="1">CMA-7</strain>
    </source>
</reference>
<sequence>MPLVKIDIIEGRNEEELTQLTDVIQEVMMETFAAPKRDRFQIINEHKPGQLKILDAGLGYTRSDRIVFIQITQQGRTRAQKQAMYARMSEKLKVIGIPPTDLIISVVENKKEDWSFGEGKAQFLTGDL</sequence>
<protein>
    <submittedName>
        <fullName evidence="1">Tautomerase family protein</fullName>
    </submittedName>
</protein>
<name>A0ABT6FVZ8_9FLAO</name>
<evidence type="ECO:0000313" key="1">
    <source>
        <dbReference type="EMBL" id="MDG3587449.1"/>
    </source>
</evidence>
<dbReference type="PANTHER" id="PTHR38460:SF1">
    <property type="entry name" value="TAUTOMERASE YOLI-RELATED"/>
    <property type="match status" value="1"/>
</dbReference>
<gene>
    <name evidence="1" type="ORF">OSR52_16420</name>
</gene>
<keyword evidence="2" id="KW-1185">Reference proteome</keyword>
<dbReference type="InterPro" id="IPR037479">
    <property type="entry name" value="Tauto_MSAD"/>
</dbReference>
<organism evidence="1 2">
    <name type="scientific">Galbibacter pacificus</name>
    <dbReference type="NCBI Taxonomy" id="2996052"/>
    <lineage>
        <taxon>Bacteria</taxon>
        <taxon>Pseudomonadati</taxon>
        <taxon>Bacteroidota</taxon>
        <taxon>Flavobacteriia</taxon>
        <taxon>Flavobacteriales</taxon>
        <taxon>Flavobacteriaceae</taxon>
        <taxon>Galbibacter</taxon>
    </lineage>
</organism>
<dbReference type="PANTHER" id="PTHR38460">
    <property type="entry name" value="TAUTOMERASE YOLI-RELATED"/>
    <property type="match status" value="1"/>
</dbReference>
<dbReference type="EMBL" id="JAPMUA010000007">
    <property type="protein sequence ID" value="MDG3587449.1"/>
    <property type="molecule type" value="Genomic_DNA"/>
</dbReference>
<evidence type="ECO:0000313" key="2">
    <source>
        <dbReference type="Proteomes" id="UP001153642"/>
    </source>
</evidence>